<reference evidence="2 3" key="1">
    <citation type="submission" date="2020-08" db="EMBL/GenBank/DDBJ databases">
        <title>Genomic Encyclopedia of Type Strains, Phase IV (KMG-IV): sequencing the most valuable type-strain genomes for metagenomic binning, comparative biology and taxonomic classification.</title>
        <authorList>
            <person name="Goeker M."/>
        </authorList>
    </citation>
    <scope>NUCLEOTIDE SEQUENCE [LARGE SCALE GENOMIC DNA]</scope>
    <source>
        <strain evidence="2 3">DSM 11275</strain>
    </source>
</reference>
<comment type="caution">
    <text evidence="2">The sequence shown here is derived from an EMBL/GenBank/DDBJ whole genome shotgun (WGS) entry which is preliminary data.</text>
</comment>
<keyword evidence="3" id="KW-1185">Reference proteome</keyword>
<protein>
    <submittedName>
        <fullName evidence="2">Uncharacterized protein</fullName>
    </submittedName>
</protein>
<gene>
    <name evidence="2" type="ORF">HNQ38_002038</name>
</gene>
<dbReference type="AlphaFoldDB" id="A0A7W8C309"/>
<keyword evidence="1" id="KW-0812">Transmembrane</keyword>
<evidence type="ECO:0000256" key="1">
    <source>
        <dbReference type="SAM" id="Phobius"/>
    </source>
</evidence>
<sequence length="286" mass="33231">MTLVSAWYSRSEQVSNSLMIASDSCLSYGERWTCCPKIFPLNRNDSAICFAGSTFFAFPIILQVINMINMHEKIMSRAEDICDLQSFIIDLLNSMMEKRSFFSTNGKQDPDVRFLFAGYSWKHSAFYAWIYEYKDDKFSKRLVIDSSVRSSKRFAFIGDVDREVTTEDIPREAQIDLLKRLKKAGKKPKEMTMEPFDVIRSYINNKEKTTIAGKIQFVKINRHMNVQPFNIISVVDGKQEMSLFGRDLLAHEKNRYLALHEETKDVYSYPFSEKKLLYNASLGIEK</sequence>
<dbReference type="Proteomes" id="UP000539075">
    <property type="component" value="Unassembled WGS sequence"/>
</dbReference>
<name>A0A7W8C309_9BACT</name>
<organism evidence="2 3">
    <name type="scientific">Desulfovibrio intestinalis</name>
    <dbReference type="NCBI Taxonomy" id="58621"/>
    <lineage>
        <taxon>Bacteria</taxon>
        <taxon>Pseudomonadati</taxon>
        <taxon>Thermodesulfobacteriota</taxon>
        <taxon>Desulfovibrionia</taxon>
        <taxon>Desulfovibrionales</taxon>
        <taxon>Desulfovibrionaceae</taxon>
        <taxon>Desulfovibrio</taxon>
    </lineage>
</organism>
<keyword evidence="1" id="KW-0472">Membrane</keyword>
<evidence type="ECO:0000313" key="3">
    <source>
        <dbReference type="Proteomes" id="UP000539075"/>
    </source>
</evidence>
<keyword evidence="1" id="KW-1133">Transmembrane helix</keyword>
<evidence type="ECO:0000313" key="2">
    <source>
        <dbReference type="EMBL" id="MBB5143938.1"/>
    </source>
</evidence>
<proteinExistence type="predicted"/>
<dbReference type="RefSeq" id="WP_183719899.1">
    <property type="nucleotide sequence ID" value="NZ_JACHGO010000005.1"/>
</dbReference>
<feature type="transmembrane region" description="Helical" evidence="1">
    <location>
        <begin position="47"/>
        <end position="68"/>
    </location>
</feature>
<accession>A0A7W8C309</accession>
<dbReference type="EMBL" id="JACHGO010000005">
    <property type="protein sequence ID" value="MBB5143938.1"/>
    <property type="molecule type" value="Genomic_DNA"/>
</dbReference>